<dbReference type="InterPro" id="IPR003598">
    <property type="entry name" value="Ig_sub2"/>
</dbReference>
<dbReference type="Gene3D" id="2.60.40.10">
    <property type="entry name" value="Immunoglobulins"/>
    <property type="match status" value="5"/>
</dbReference>
<dbReference type="EMBL" id="CAJNOR010009307">
    <property type="protein sequence ID" value="CAF1643328.1"/>
    <property type="molecule type" value="Genomic_DNA"/>
</dbReference>
<keyword evidence="5" id="KW-1185">Reference proteome</keyword>
<organism evidence="4 5">
    <name type="scientific">Adineta ricciae</name>
    <name type="common">Rotifer</name>
    <dbReference type="NCBI Taxonomy" id="249248"/>
    <lineage>
        <taxon>Eukaryota</taxon>
        <taxon>Metazoa</taxon>
        <taxon>Spiralia</taxon>
        <taxon>Gnathifera</taxon>
        <taxon>Rotifera</taxon>
        <taxon>Eurotatoria</taxon>
        <taxon>Bdelloidea</taxon>
        <taxon>Adinetida</taxon>
        <taxon>Adinetidae</taxon>
        <taxon>Adineta</taxon>
    </lineage>
</organism>
<protein>
    <recommendedName>
        <fullName evidence="3">Ig-like domain-containing protein</fullName>
    </recommendedName>
</protein>
<feature type="domain" description="Ig-like" evidence="3">
    <location>
        <begin position="89"/>
        <end position="191"/>
    </location>
</feature>
<feature type="domain" description="Ig-like" evidence="3">
    <location>
        <begin position="3"/>
        <end position="79"/>
    </location>
</feature>
<evidence type="ECO:0000259" key="3">
    <source>
        <dbReference type="PROSITE" id="PS50835"/>
    </source>
</evidence>
<feature type="domain" description="Ig-like" evidence="3">
    <location>
        <begin position="299"/>
        <end position="380"/>
    </location>
</feature>
<sequence length="470" mass="52085">GLPQVRVRPQTAVIPSSSEAHLICESNDTPFLSVAYWTHVGQRIELNPSIIEMHDNELRIFQFGDTAYTQPGAYACVVSTEYGLLESEPSMLSLPTLDPFKTVSNENNILNLTEGNIAVIPCELPNGNPRPIPIFTLDNNQIEIDSNSNRYKVLPSGNLHIIDVQQSDAGKYQCSAMNSVTGQIVNNSQITTLHITKKPSNNKDRLPLTTVYKPPVASRVLVGNNFSIECVIDGWPQPTVEWEKYGDVLPEKRNEVLHGTLYLYDIRLDDRGTYICRASSSNGQSDIAYTALLEVLEPPKIIQRPDSVIRINQGESVSIKCGFRGRPEPLISWLYNGEEIIINGSPVTGGILSLNQPKEGIYQCIGRNAYGIAQANTVLIQPNNTQVEKKLDENIPAKTSLIVIGPNNITVYEGETIQLHCLTQTGSTVQWLHNNEMIQPNLMRRYEMLPSGGLRIVSAQKSDSGIYECV</sequence>
<dbReference type="PANTHER" id="PTHR44170">
    <property type="entry name" value="PROTEIN SIDEKICK"/>
    <property type="match status" value="1"/>
</dbReference>
<dbReference type="SUPFAM" id="SSF48726">
    <property type="entry name" value="Immunoglobulin"/>
    <property type="match status" value="5"/>
</dbReference>
<feature type="domain" description="Ig-like" evidence="3">
    <location>
        <begin position="396"/>
        <end position="470"/>
    </location>
</feature>
<evidence type="ECO:0000256" key="1">
    <source>
        <dbReference type="ARBA" id="ARBA00022737"/>
    </source>
</evidence>
<evidence type="ECO:0000313" key="4">
    <source>
        <dbReference type="EMBL" id="CAF1643328.1"/>
    </source>
</evidence>
<evidence type="ECO:0000313" key="5">
    <source>
        <dbReference type="Proteomes" id="UP000663828"/>
    </source>
</evidence>
<feature type="non-terminal residue" evidence="4">
    <location>
        <position position="470"/>
    </location>
</feature>
<dbReference type="Proteomes" id="UP000663828">
    <property type="component" value="Unassembled WGS sequence"/>
</dbReference>
<dbReference type="PROSITE" id="PS50835">
    <property type="entry name" value="IG_LIKE"/>
    <property type="match status" value="5"/>
</dbReference>
<comment type="caution">
    <text evidence="4">The sequence shown here is derived from an EMBL/GenBank/DDBJ whole genome shotgun (WGS) entry which is preliminary data.</text>
</comment>
<dbReference type="Pfam" id="PF13927">
    <property type="entry name" value="Ig_3"/>
    <property type="match status" value="4"/>
</dbReference>
<accession>A0A816E818</accession>
<dbReference type="SMART" id="SM00409">
    <property type="entry name" value="IG"/>
    <property type="match status" value="5"/>
</dbReference>
<keyword evidence="2" id="KW-1015">Disulfide bond</keyword>
<dbReference type="AlphaFoldDB" id="A0A816E818"/>
<feature type="domain" description="Ig-like" evidence="3">
    <location>
        <begin position="207"/>
        <end position="288"/>
    </location>
</feature>
<dbReference type="InterPro" id="IPR036179">
    <property type="entry name" value="Ig-like_dom_sf"/>
</dbReference>
<proteinExistence type="predicted"/>
<dbReference type="InterPro" id="IPR003599">
    <property type="entry name" value="Ig_sub"/>
</dbReference>
<gene>
    <name evidence="4" type="ORF">XAT740_LOCUS53699</name>
</gene>
<dbReference type="GO" id="GO:0016020">
    <property type="term" value="C:membrane"/>
    <property type="evidence" value="ECO:0007669"/>
    <property type="project" value="UniProtKB-SubCell"/>
</dbReference>
<evidence type="ECO:0000256" key="2">
    <source>
        <dbReference type="ARBA" id="ARBA00023157"/>
    </source>
</evidence>
<dbReference type="SMART" id="SM00408">
    <property type="entry name" value="IGc2"/>
    <property type="match status" value="4"/>
</dbReference>
<dbReference type="GO" id="GO:0098609">
    <property type="term" value="P:cell-cell adhesion"/>
    <property type="evidence" value="ECO:0007669"/>
    <property type="project" value="TreeGrafter"/>
</dbReference>
<reference evidence="4" key="1">
    <citation type="submission" date="2021-02" db="EMBL/GenBank/DDBJ databases">
        <authorList>
            <person name="Nowell W R."/>
        </authorList>
    </citation>
    <scope>NUCLEOTIDE SEQUENCE</scope>
</reference>
<name>A0A816E818_ADIRI</name>
<dbReference type="InterPro" id="IPR013783">
    <property type="entry name" value="Ig-like_fold"/>
</dbReference>
<dbReference type="PANTHER" id="PTHR44170:SF54">
    <property type="entry name" value="FI24025P1"/>
    <property type="match status" value="1"/>
</dbReference>
<keyword evidence="1" id="KW-0677">Repeat</keyword>
<feature type="non-terminal residue" evidence="4">
    <location>
        <position position="1"/>
    </location>
</feature>
<dbReference type="InterPro" id="IPR007110">
    <property type="entry name" value="Ig-like_dom"/>
</dbReference>